<reference evidence="4 5" key="1">
    <citation type="submission" date="2019-10" db="EMBL/GenBank/DDBJ databases">
        <title>Genome Sequences from Six Type Strain Members of the Archaeal Family Sulfolobaceae: Acidianus ambivalens, Acidianus infernus, Metallosphaera prunae, Stygiolobus azoricus, Sulfolobus metallicus, and Sulfurisphaera ohwakuensis.</title>
        <authorList>
            <person name="Counts J.A."/>
            <person name="Kelly R.M."/>
        </authorList>
    </citation>
    <scope>NUCLEOTIDE SEQUENCE [LARGE SCALE GENOMIC DNA]</scope>
    <source>
        <strain evidence="4 5">FC6</strain>
    </source>
</reference>
<dbReference type="Proteomes" id="UP000423396">
    <property type="component" value="Chromosome"/>
</dbReference>
<dbReference type="Pfam" id="PF00586">
    <property type="entry name" value="AIRS"/>
    <property type="match status" value="1"/>
</dbReference>
<dbReference type="AlphaFoldDB" id="A0A650CPV0"/>
<dbReference type="OrthoDB" id="31494at2157"/>
<dbReference type="GO" id="GO:0051604">
    <property type="term" value="P:protein maturation"/>
    <property type="evidence" value="ECO:0007669"/>
    <property type="project" value="TreeGrafter"/>
</dbReference>
<evidence type="ECO:0000313" key="5">
    <source>
        <dbReference type="Proteomes" id="UP000423396"/>
    </source>
</evidence>
<evidence type="ECO:0000259" key="3">
    <source>
        <dbReference type="Pfam" id="PF02769"/>
    </source>
</evidence>
<dbReference type="PANTHER" id="PTHR30303:SF0">
    <property type="entry name" value="CARBAMOYL DEHYDRATASE HYPE"/>
    <property type="match status" value="1"/>
</dbReference>
<dbReference type="SUPFAM" id="SSF56042">
    <property type="entry name" value="PurM C-terminal domain-like"/>
    <property type="match status" value="1"/>
</dbReference>
<dbReference type="SUPFAM" id="SSF55326">
    <property type="entry name" value="PurM N-terminal domain-like"/>
    <property type="match status" value="1"/>
</dbReference>
<dbReference type="NCBIfam" id="TIGR02124">
    <property type="entry name" value="hypE"/>
    <property type="match status" value="1"/>
</dbReference>
<dbReference type="InterPro" id="IPR010918">
    <property type="entry name" value="PurM-like_C_dom"/>
</dbReference>
<comment type="similarity">
    <text evidence="1">Belongs to the HypE family.</text>
</comment>
<proteinExistence type="inferred from homology"/>
<dbReference type="CDD" id="cd02197">
    <property type="entry name" value="HypE"/>
    <property type="match status" value="1"/>
</dbReference>
<evidence type="ECO:0000259" key="2">
    <source>
        <dbReference type="Pfam" id="PF00586"/>
    </source>
</evidence>
<feature type="domain" description="PurM-like N-terminal" evidence="2">
    <location>
        <begin position="43"/>
        <end position="151"/>
    </location>
</feature>
<dbReference type="InterPro" id="IPR016188">
    <property type="entry name" value="PurM-like_N"/>
</dbReference>
<dbReference type="Gene3D" id="3.30.1330.10">
    <property type="entry name" value="PurM-like, N-terminal domain"/>
    <property type="match status" value="1"/>
</dbReference>
<dbReference type="EMBL" id="CP045483">
    <property type="protein sequence ID" value="QGR19672.1"/>
    <property type="molecule type" value="Genomic_DNA"/>
</dbReference>
<dbReference type="InterPro" id="IPR036676">
    <property type="entry name" value="PurM-like_C_sf"/>
</dbReference>
<dbReference type="KEGG" id="sazo:D1868_06450"/>
<feature type="domain" description="PurM-like C-terminal" evidence="3">
    <location>
        <begin position="179"/>
        <end position="323"/>
    </location>
</feature>
<accession>A0A650CPV0</accession>
<organism evidence="4 5">
    <name type="scientific">Stygiolobus azoricus</name>
    <dbReference type="NCBI Taxonomy" id="41675"/>
    <lineage>
        <taxon>Archaea</taxon>
        <taxon>Thermoproteota</taxon>
        <taxon>Thermoprotei</taxon>
        <taxon>Sulfolobales</taxon>
        <taxon>Sulfolobaceae</taxon>
        <taxon>Stygiolobus</taxon>
    </lineage>
</organism>
<dbReference type="Pfam" id="PF02769">
    <property type="entry name" value="AIRS_C"/>
    <property type="match status" value="1"/>
</dbReference>
<protein>
    <submittedName>
        <fullName evidence="4">Hydrogenase expression/formation protein HypE</fullName>
    </submittedName>
</protein>
<dbReference type="GeneID" id="42798694"/>
<keyword evidence="5" id="KW-1185">Reference proteome</keyword>
<dbReference type="PANTHER" id="PTHR30303">
    <property type="entry name" value="HYDROGENASE ISOENZYMES FORMATION PROTEIN HYPE"/>
    <property type="match status" value="1"/>
</dbReference>
<dbReference type="InterPro" id="IPR011854">
    <property type="entry name" value="HypE"/>
</dbReference>
<dbReference type="InterPro" id="IPR036921">
    <property type="entry name" value="PurM-like_N_sf"/>
</dbReference>
<name>A0A650CPV0_9CREN</name>
<sequence length="351" mass="37815">MSDPKSVITRLHGAGGAYMHNLIKEYFLQLYDGYGEVGLDVLDDGAVINGIVFTTDSFTVRPLFFKGGDIGRLAVSGTVNDIAMMGGDPIALSLGVVIEEGFPKSDLAKIVESIKNTVEEAGVHIVTGDTKVMEKGSLDKMIINTSGIGVASDALKYNFTVLRKTRQVKYEWLVPMNLRDGDKIIVSGNIGDHAIAILSSRQGIEFEINVESDVAPLNKMMKAVLEVGGVADAKDPTRGGLADLLNDWSEKSGLGIYIRENDIPVREDVRNAIEFLGLDLMELGNEGKAVLAVSPEMARDVLDTLHKTPWGKNAAIIGEVRKDIQGVILETAVGGKRLVTRPVGDPVPRIC</sequence>
<dbReference type="PIRSF" id="PIRSF005644">
    <property type="entry name" value="Hdrgns_mtr_HypE"/>
    <property type="match status" value="1"/>
</dbReference>
<evidence type="ECO:0000313" key="4">
    <source>
        <dbReference type="EMBL" id="QGR19672.1"/>
    </source>
</evidence>
<gene>
    <name evidence="4" type="primary">hypE</name>
    <name evidence="4" type="ORF">D1868_06450</name>
</gene>
<dbReference type="Gene3D" id="3.90.650.10">
    <property type="entry name" value="PurM-like C-terminal domain"/>
    <property type="match status" value="1"/>
</dbReference>
<dbReference type="RefSeq" id="WP_156006676.1">
    <property type="nucleotide sequence ID" value="NZ_CP045483.1"/>
</dbReference>
<evidence type="ECO:0000256" key="1">
    <source>
        <dbReference type="ARBA" id="ARBA00006243"/>
    </source>
</evidence>